<dbReference type="InterPro" id="IPR018060">
    <property type="entry name" value="HTH_AraC"/>
</dbReference>
<keyword evidence="2" id="KW-0238">DNA-binding</keyword>
<dbReference type="EMBL" id="CP019952">
    <property type="protein sequence ID" value="AQW70587.1"/>
    <property type="molecule type" value="Genomic_DNA"/>
</dbReference>
<name>A0ABM6J7W2_9PSED</name>
<protein>
    <submittedName>
        <fullName evidence="5">AraC family transcriptional regulator</fullName>
    </submittedName>
</protein>
<dbReference type="PROSITE" id="PS01124">
    <property type="entry name" value="HTH_ARAC_FAMILY_2"/>
    <property type="match status" value="1"/>
</dbReference>
<keyword evidence="3" id="KW-0804">Transcription</keyword>
<keyword evidence="1" id="KW-0805">Transcription regulation</keyword>
<dbReference type="PANTHER" id="PTHR47894">
    <property type="entry name" value="HTH-TYPE TRANSCRIPTIONAL REGULATOR GADX"/>
    <property type="match status" value="1"/>
</dbReference>
<dbReference type="InterPro" id="IPR032687">
    <property type="entry name" value="AraC-type_N"/>
</dbReference>
<feature type="domain" description="HTH araC/xylS-type" evidence="4">
    <location>
        <begin position="244"/>
        <end position="340"/>
    </location>
</feature>
<dbReference type="Pfam" id="PF12833">
    <property type="entry name" value="HTH_18"/>
    <property type="match status" value="1"/>
</dbReference>
<dbReference type="SMART" id="SM00342">
    <property type="entry name" value="HTH_ARAC"/>
    <property type="match status" value="1"/>
</dbReference>
<evidence type="ECO:0000313" key="5">
    <source>
        <dbReference type="EMBL" id="AQW70587.1"/>
    </source>
</evidence>
<dbReference type="PANTHER" id="PTHR47894:SF1">
    <property type="entry name" value="HTH-TYPE TRANSCRIPTIONAL REGULATOR VQSM"/>
    <property type="match status" value="1"/>
</dbReference>
<evidence type="ECO:0000259" key="4">
    <source>
        <dbReference type="PROSITE" id="PS01124"/>
    </source>
</evidence>
<reference evidence="5 6" key="1">
    <citation type="submission" date="2017-02" db="EMBL/GenBank/DDBJ databases">
        <authorList>
            <person name="Guo L."/>
        </authorList>
    </citation>
    <scope>NUCLEOTIDE SEQUENCE [LARGE SCALE GENOMIC DNA]</scope>
    <source>
        <strain evidence="5 6">PRS09-11288</strain>
    </source>
</reference>
<sequence>MRPRPTGPPSMLHSHLTTLNAVSLILNVFQAQGCEASELLAGSGIGPADLGHADARITTQQELQVCANAVARREDIGLELGQRMRVSSYGMLGYALLSSATLGDALSLALEYPALLGTVFTLRLVDDGHSVWLSASDYRDSPALSAFNAEFCMVSLKVICDDLLGLDLPLLGARFEHLRPDYHACYRRMFQCPTTFASHDNAFAFERHWLDAPLPLADPITHKAMKERCRRLNLEFTGRQAWLGRVRQLLVNQLEAAPGLEGLARQMNCSSRTLRRHLQALGSSYQQLLDELKFERAKELLADGHMPIHRIAETLGYSETASFRHAFVRWSGVAPTRFRG</sequence>
<dbReference type="InterPro" id="IPR009057">
    <property type="entry name" value="Homeodomain-like_sf"/>
</dbReference>
<gene>
    <name evidence="5" type="ORF">B2J77_21300</name>
</gene>
<evidence type="ECO:0000313" key="6">
    <source>
        <dbReference type="Proteomes" id="UP000191010"/>
    </source>
</evidence>
<dbReference type="Proteomes" id="UP000191010">
    <property type="component" value="Chromosome"/>
</dbReference>
<organism evidence="5 6">
    <name type="scientific">Pseudomonas parafulva</name>
    <dbReference type="NCBI Taxonomy" id="157782"/>
    <lineage>
        <taxon>Bacteria</taxon>
        <taxon>Pseudomonadati</taxon>
        <taxon>Pseudomonadota</taxon>
        <taxon>Gammaproteobacteria</taxon>
        <taxon>Pseudomonadales</taxon>
        <taxon>Pseudomonadaceae</taxon>
        <taxon>Pseudomonas</taxon>
    </lineage>
</organism>
<evidence type="ECO:0000256" key="1">
    <source>
        <dbReference type="ARBA" id="ARBA00023015"/>
    </source>
</evidence>
<proteinExistence type="predicted"/>
<evidence type="ECO:0000256" key="2">
    <source>
        <dbReference type="ARBA" id="ARBA00023125"/>
    </source>
</evidence>
<evidence type="ECO:0000256" key="3">
    <source>
        <dbReference type="ARBA" id="ARBA00023163"/>
    </source>
</evidence>
<keyword evidence="6" id="KW-1185">Reference proteome</keyword>
<dbReference type="SUPFAM" id="SSF46689">
    <property type="entry name" value="Homeodomain-like"/>
    <property type="match status" value="1"/>
</dbReference>
<dbReference type="Gene3D" id="1.10.10.60">
    <property type="entry name" value="Homeodomain-like"/>
    <property type="match status" value="1"/>
</dbReference>
<dbReference type="Pfam" id="PF12625">
    <property type="entry name" value="Arabinose_bd"/>
    <property type="match status" value="1"/>
</dbReference>
<accession>A0ABM6J7W2</accession>